<dbReference type="RefSeq" id="WP_341406802.1">
    <property type="nucleotide sequence ID" value="NZ_JBBUKT010000009.1"/>
</dbReference>
<sequence length="435" mass="48892">MKNILLLILLFGAAALLWKFGKWGSQIFLTPPEMLGGPVRVIDEKGDRLYYLTSQWEKRISYVGGSRSGSNRKTIGWLNVDLWALDAATAQPVFRKRLKRDRVNGDYVAMGQEQGILWARIPELVGIRLSDGATIADSAKIEARNPSLKGLIPKPPGTGMFLTESMQPLKFDASVGMIVRLDDARQVRIDPLTLEATPYVAPKKENDGKTPGRTKVERLSNGMEWRAMVRGVNIQRPDADQDWLGLIADSELEEATTRKTIGNQVNFSEPMRHKLYRARLKKIDEFLGPRWQFLEPIPLPESPEFLMGGLLTQESPTWDQQTAMWRKDPPSVFVLSRDRLGETGRMQIARITGPAGRPAWSKALPLSAVSAWLPGERHALMLGPDPSVEHSPMTEEGENQAMQIISIDLETGEWKSFNPDLHRDWPAEDLTQQKP</sequence>
<dbReference type="EMBL" id="JBBUKT010000009">
    <property type="protein sequence ID" value="MEK7953041.1"/>
    <property type="molecule type" value="Genomic_DNA"/>
</dbReference>
<proteinExistence type="predicted"/>
<gene>
    <name evidence="1" type="ORF">WKV53_21180</name>
</gene>
<keyword evidence="2" id="KW-1185">Reference proteome</keyword>
<dbReference type="NCBIfam" id="NF041516">
    <property type="entry name" value="PA2928_fam"/>
    <property type="match status" value="1"/>
</dbReference>
<name>A0ABU9B103_9BACT</name>
<reference evidence="1 2" key="1">
    <citation type="submission" date="2024-04" db="EMBL/GenBank/DDBJ databases">
        <title>Luteolibacter sp. isolated from soil.</title>
        <authorList>
            <person name="An J."/>
        </authorList>
    </citation>
    <scope>NUCLEOTIDE SEQUENCE [LARGE SCALE GENOMIC DNA]</scope>
    <source>
        <strain evidence="1 2">Y139</strain>
    </source>
</reference>
<organism evidence="1 2">
    <name type="scientific">Luteolibacter soli</name>
    <dbReference type="NCBI Taxonomy" id="3135280"/>
    <lineage>
        <taxon>Bacteria</taxon>
        <taxon>Pseudomonadati</taxon>
        <taxon>Verrucomicrobiota</taxon>
        <taxon>Verrucomicrobiia</taxon>
        <taxon>Verrucomicrobiales</taxon>
        <taxon>Verrucomicrobiaceae</taxon>
        <taxon>Luteolibacter</taxon>
    </lineage>
</organism>
<dbReference type="InterPro" id="IPR048161">
    <property type="entry name" value="PA2928-like"/>
</dbReference>
<evidence type="ECO:0000313" key="2">
    <source>
        <dbReference type="Proteomes" id="UP001371305"/>
    </source>
</evidence>
<evidence type="ECO:0000313" key="1">
    <source>
        <dbReference type="EMBL" id="MEK7953041.1"/>
    </source>
</evidence>
<dbReference type="Proteomes" id="UP001371305">
    <property type="component" value="Unassembled WGS sequence"/>
</dbReference>
<protein>
    <submittedName>
        <fullName evidence="1">PA2928 family protein</fullName>
    </submittedName>
</protein>
<accession>A0ABU9B103</accession>
<comment type="caution">
    <text evidence="1">The sequence shown here is derived from an EMBL/GenBank/DDBJ whole genome shotgun (WGS) entry which is preliminary data.</text>
</comment>